<feature type="transmembrane region" description="Helical" evidence="2">
    <location>
        <begin position="739"/>
        <end position="757"/>
    </location>
</feature>
<keyword evidence="2" id="KW-0472">Membrane</keyword>
<evidence type="ECO:0000256" key="3">
    <source>
        <dbReference type="SAM" id="SignalP"/>
    </source>
</evidence>
<accession>A0A7M7L2F8</accession>
<evidence type="ECO:0000256" key="1">
    <source>
        <dbReference type="SAM" id="MobiDB-lite"/>
    </source>
</evidence>
<feature type="transmembrane region" description="Helical" evidence="2">
    <location>
        <begin position="377"/>
        <end position="397"/>
    </location>
</feature>
<feature type="transmembrane region" description="Helical" evidence="2">
    <location>
        <begin position="599"/>
        <end position="619"/>
    </location>
</feature>
<feature type="signal peptide" evidence="3">
    <location>
        <begin position="1"/>
        <end position="20"/>
    </location>
</feature>
<feature type="domain" description="Nose resistant-to-fluoxetine protein N-terminal" evidence="4">
    <location>
        <begin position="140"/>
        <end position="288"/>
    </location>
</feature>
<feature type="transmembrane region" description="Helical" evidence="2">
    <location>
        <begin position="701"/>
        <end position="719"/>
    </location>
</feature>
<dbReference type="EnsemblMetazoa" id="XM_022817098">
    <property type="protein sequence ID" value="XP_022672833"/>
    <property type="gene ID" value="LOC111255295"/>
</dbReference>
<dbReference type="Pfam" id="PF20146">
    <property type="entry name" value="NRF"/>
    <property type="match status" value="1"/>
</dbReference>
<feature type="chain" id="PRO_5029605397" description="Nose resistant-to-fluoxetine protein N-terminal domain-containing protein" evidence="3">
    <location>
        <begin position="21"/>
        <end position="819"/>
    </location>
</feature>
<feature type="transmembrane region" description="Helical" evidence="2">
    <location>
        <begin position="459"/>
        <end position="481"/>
    </location>
</feature>
<proteinExistence type="predicted"/>
<keyword evidence="2" id="KW-0812">Transmembrane</keyword>
<evidence type="ECO:0000259" key="4">
    <source>
        <dbReference type="SMART" id="SM00703"/>
    </source>
</evidence>
<dbReference type="InterPro" id="IPR052728">
    <property type="entry name" value="O2_lipid_transport_reg"/>
</dbReference>
<feature type="transmembrane region" description="Helical" evidence="2">
    <location>
        <begin position="670"/>
        <end position="689"/>
    </location>
</feature>
<evidence type="ECO:0000313" key="6">
    <source>
        <dbReference type="Proteomes" id="UP000594260"/>
    </source>
</evidence>
<feature type="transmembrane region" description="Helical" evidence="2">
    <location>
        <begin position="548"/>
        <end position="566"/>
    </location>
</feature>
<reference evidence="5" key="1">
    <citation type="submission" date="2021-01" db="UniProtKB">
        <authorList>
            <consortium name="EnsemblMetazoa"/>
        </authorList>
    </citation>
    <scope>IDENTIFICATION</scope>
</reference>
<organism evidence="5 6">
    <name type="scientific">Varroa destructor</name>
    <name type="common">Honeybee mite</name>
    <dbReference type="NCBI Taxonomy" id="109461"/>
    <lineage>
        <taxon>Eukaryota</taxon>
        <taxon>Metazoa</taxon>
        <taxon>Ecdysozoa</taxon>
        <taxon>Arthropoda</taxon>
        <taxon>Chelicerata</taxon>
        <taxon>Arachnida</taxon>
        <taxon>Acari</taxon>
        <taxon>Parasitiformes</taxon>
        <taxon>Mesostigmata</taxon>
        <taxon>Gamasina</taxon>
        <taxon>Dermanyssoidea</taxon>
        <taxon>Varroidae</taxon>
        <taxon>Varroa</taxon>
    </lineage>
</organism>
<feature type="region of interest" description="Disordered" evidence="1">
    <location>
        <begin position="67"/>
        <end position="87"/>
    </location>
</feature>
<protein>
    <recommendedName>
        <fullName evidence="4">Nose resistant-to-fluoxetine protein N-terminal domain-containing protein</fullName>
    </recommendedName>
</protein>
<dbReference type="PANTHER" id="PTHR11161">
    <property type="entry name" value="O-ACYLTRANSFERASE"/>
    <property type="match status" value="1"/>
</dbReference>
<dbReference type="OrthoDB" id="10006435at2759"/>
<keyword evidence="2" id="KW-1133">Transmembrane helix</keyword>
<feature type="transmembrane region" description="Helical" evidence="2">
    <location>
        <begin position="631"/>
        <end position="650"/>
    </location>
</feature>
<keyword evidence="6" id="KW-1185">Reference proteome</keyword>
<feature type="transmembrane region" description="Helical" evidence="2">
    <location>
        <begin position="409"/>
        <end position="438"/>
    </location>
</feature>
<dbReference type="InterPro" id="IPR006621">
    <property type="entry name" value="Nose-resist-to-fluoxetine_N"/>
</dbReference>
<evidence type="ECO:0000256" key="2">
    <source>
        <dbReference type="SAM" id="Phobius"/>
    </source>
</evidence>
<dbReference type="InParanoid" id="A0A7M7L2F8"/>
<dbReference type="PANTHER" id="PTHR11161:SF0">
    <property type="entry name" value="O-ACYLTRANSFERASE LIKE PROTEIN"/>
    <property type="match status" value="1"/>
</dbReference>
<evidence type="ECO:0000313" key="5">
    <source>
        <dbReference type="EnsemblMetazoa" id="XP_022672833"/>
    </source>
</evidence>
<dbReference type="Proteomes" id="UP000594260">
    <property type="component" value="Unplaced"/>
</dbReference>
<dbReference type="SMART" id="SM00703">
    <property type="entry name" value="NRF"/>
    <property type="match status" value="1"/>
</dbReference>
<dbReference type="OMA" id="RRMEPWA"/>
<sequence length="819" mass="92329">MMPWILWCVLLCDLLVGTFTQKDHHRDQHHHNYERHIYSKADHNNDQGYIENKNQGYAEVRDLKVGDPRKPSEAQAENESATHGDNDEEAAGFIEEETTTLAPGATTVADIEAWLGEQVETQFRKSLPVLARFNGDPNVTIDCTAALIKFMLSLKKLQPWAIRMMDAMGKPSSGLASGTIADLGNYDQCLAVEAPDGDQDIDFTGQYCTLYLNPRNVPFLKKIIYRFQENGEYVGRADPLKWLSQDLFLGIRIGICIPSKCSGDEIEYMIHTLLGKYGVKPTVTGCELLPHTEKAPLTQTQACMLALIASFTIIIIFASLSEYYMIRKKGQRDRSVSKAYAILRCFSAVENTRKLLSTKAAIDSDAYRLRFIHGLRFFSASWVILGHTYFLIIPTSLAESLNIIKLQEDIWFCLIGNAFPCIQTFLFMSGFLLSYNVLKYLSSYKKTLAIPILLLLARRYIRLTTPIIFLVGLFLVLPRFISGPIYSEYKGIVFGSCEINWWRVLLHINNWVPFFDMCLAHLWYVSVDWQIYSTLWVIPIIMLRRKRVGLGLCCFVIMATAILVGVQTKANGYQPTPIYSDFNVNRTFDAGNEVYFKPFAHAGSFCVGIITGYLVLAYGAYKLTTAAQGTLWAASIAICLLVVFGPHKWFAGAPHEGWDATIYAATHRTAWSVGLGWLTFACATGRGGLLNGLLAWKALIPMSRLSFSAFMLQTVVLISRTMVARDRLVFSHEFMIKDFFATYMITYLCSFFMYLLIEAPIGNLEKMLFMGNITKKETALSGFVKTGSNQQVEHVVTIESIRKKTHRASSCSDLKTVRL</sequence>
<dbReference type="RefSeq" id="XP_022672833.1">
    <property type="nucleotide sequence ID" value="XM_022817098.1"/>
</dbReference>
<keyword evidence="3" id="KW-0732">Signal</keyword>
<dbReference type="KEGG" id="vde:111255295"/>
<feature type="transmembrane region" description="Helical" evidence="2">
    <location>
        <begin position="521"/>
        <end position="541"/>
    </location>
</feature>
<feature type="transmembrane region" description="Helical" evidence="2">
    <location>
        <begin position="304"/>
        <end position="325"/>
    </location>
</feature>
<dbReference type="AlphaFoldDB" id="A0A7M7L2F8"/>
<name>A0A7M7L2F8_VARDE</name>
<dbReference type="GeneID" id="111255295"/>